<evidence type="ECO:0000313" key="3">
    <source>
        <dbReference type="EnsemblPlants" id="LPERR04G25850.1"/>
    </source>
</evidence>
<dbReference type="STRING" id="77586.A0A0D9WBG6"/>
<dbReference type="Gene3D" id="1.10.287.110">
    <property type="entry name" value="DnaJ domain"/>
    <property type="match status" value="1"/>
</dbReference>
<dbReference type="EnsemblPlants" id="LPERR04G25850.1">
    <property type="protein sequence ID" value="LPERR04G25850.1"/>
    <property type="gene ID" value="LPERR04G25850"/>
</dbReference>
<name>A0A0D9WBG6_9ORYZ</name>
<dbReference type="SMART" id="SM00271">
    <property type="entry name" value="DnaJ"/>
    <property type="match status" value="1"/>
</dbReference>
<feature type="domain" description="J" evidence="2">
    <location>
        <begin position="213"/>
        <end position="274"/>
    </location>
</feature>
<reference evidence="3" key="3">
    <citation type="submission" date="2015-04" db="UniProtKB">
        <authorList>
            <consortium name="EnsemblPlants"/>
        </authorList>
    </citation>
    <scope>IDENTIFICATION</scope>
</reference>
<dbReference type="PANTHER" id="PTHR45376:SF7">
    <property type="entry name" value="OS04G0687300 PROTEIN"/>
    <property type="match status" value="1"/>
</dbReference>
<sequence length="276" mass="31814">MQAAAPWRSVLRTHLLLETTRMGMAASFHSTPVSSAKWKDKFDCKHEHGARKLSKNYERYVVRKKRAEGKKALKDYLLYGKSSPHVQGANTSSFANSHDIPKFKTSRKGSKFHGSAKSHQGVHRQRKSKKDRERFYNFFREEYYVHPDNIFEAMFGEKHRFTWSHISWENFSFRDSSSSFRWTDESQRERVCSDSDDESEDDTRETTNIGSHAHRVILGLPPRGPLTLDDVKTAFRASALRWHPDKHPGSSQAVAEEKFKLCVNAYSSLCNVLKAA</sequence>
<dbReference type="Pfam" id="PF00226">
    <property type="entry name" value="DnaJ"/>
    <property type="match status" value="1"/>
</dbReference>
<dbReference type="Proteomes" id="UP000032180">
    <property type="component" value="Chromosome 4"/>
</dbReference>
<accession>A0A0D9WBG6</accession>
<dbReference type="InterPro" id="IPR001623">
    <property type="entry name" value="DnaJ_domain"/>
</dbReference>
<dbReference type="eggNOG" id="KOG0714">
    <property type="taxonomic scope" value="Eukaryota"/>
</dbReference>
<dbReference type="PANTHER" id="PTHR45376">
    <property type="entry name" value="CHAPERONE DNAJ-DOMAIN SUPERFAMILY PROTEIN-RELATED"/>
    <property type="match status" value="1"/>
</dbReference>
<dbReference type="GO" id="GO:0005783">
    <property type="term" value="C:endoplasmic reticulum"/>
    <property type="evidence" value="ECO:0007669"/>
    <property type="project" value="UniProtKB-ARBA"/>
</dbReference>
<reference evidence="3 4" key="1">
    <citation type="submission" date="2012-08" db="EMBL/GenBank/DDBJ databases">
        <title>Oryza genome evolution.</title>
        <authorList>
            <person name="Wing R.A."/>
        </authorList>
    </citation>
    <scope>NUCLEOTIDE SEQUENCE</scope>
</reference>
<keyword evidence="4" id="KW-1185">Reference proteome</keyword>
<dbReference type="SUPFAM" id="SSF46565">
    <property type="entry name" value="Chaperone J-domain"/>
    <property type="match status" value="1"/>
</dbReference>
<dbReference type="AlphaFoldDB" id="A0A0D9WBG6"/>
<reference evidence="4" key="2">
    <citation type="submission" date="2013-12" db="EMBL/GenBank/DDBJ databases">
        <authorList>
            <person name="Yu Y."/>
            <person name="Lee S."/>
            <person name="de Baynast K."/>
            <person name="Wissotski M."/>
            <person name="Liu L."/>
            <person name="Talag J."/>
            <person name="Goicoechea J."/>
            <person name="Angelova A."/>
            <person name="Jetty R."/>
            <person name="Kudrna D."/>
            <person name="Golser W."/>
            <person name="Rivera L."/>
            <person name="Zhang J."/>
            <person name="Wing R."/>
        </authorList>
    </citation>
    <scope>NUCLEOTIDE SEQUENCE</scope>
</reference>
<dbReference type="PROSITE" id="PS50076">
    <property type="entry name" value="DNAJ_2"/>
    <property type="match status" value="1"/>
</dbReference>
<proteinExistence type="predicted"/>
<dbReference type="CDD" id="cd06257">
    <property type="entry name" value="DnaJ"/>
    <property type="match status" value="1"/>
</dbReference>
<feature type="region of interest" description="Disordered" evidence="1">
    <location>
        <begin position="105"/>
        <end position="129"/>
    </location>
</feature>
<evidence type="ECO:0000259" key="2">
    <source>
        <dbReference type="PROSITE" id="PS50076"/>
    </source>
</evidence>
<protein>
    <recommendedName>
        <fullName evidence="2">J domain-containing protein</fullName>
    </recommendedName>
</protein>
<evidence type="ECO:0000256" key="1">
    <source>
        <dbReference type="SAM" id="MobiDB-lite"/>
    </source>
</evidence>
<dbReference type="InterPro" id="IPR036869">
    <property type="entry name" value="J_dom_sf"/>
</dbReference>
<evidence type="ECO:0000313" key="4">
    <source>
        <dbReference type="Proteomes" id="UP000032180"/>
    </source>
</evidence>
<organism evidence="3 4">
    <name type="scientific">Leersia perrieri</name>
    <dbReference type="NCBI Taxonomy" id="77586"/>
    <lineage>
        <taxon>Eukaryota</taxon>
        <taxon>Viridiplantae</taxon>
        <taxon>Streptophyta</taxon>
        <taxon>Embryophyta</taxon>
        <taxon>Tracheophyta</taxon>
        <taxon>Spermatophyta</taxon>
        <taxon>Magnoliopsida</taxon>
        <taxon>Liliopsida</taxon>
        <taxon>Poales</taxon>
        <taxon>Poaceae</taxon>
        <taxon>BOP clade</taxon>
        <taxon>Oryzoideae</taxon>
        <taxon>Oryzeae</taxon>
        <taxon>Oryzinae</taxon>
        <taxon>Leersia</taxon>
    </lineage>
</organism>
<dbReference type="Gramene" id="LPERR04G25850.1">
    <property type="protein sequence ID" value="LPERR04G25850.1"/>
    <property type="gene ID" value="LPERR04G25850"/>
</dbReference>